<comment type="caution">
    <text evidence="5">The sequence shown here is derived from an EMBL/GenBank/DDBJ whole genome shotgun (WGS) entry which is preliminary data.</text>
</comment>
<dbReference type="OrthoDB" id="5371740at2759"/>
<dbReference type="SUPFAM" id="SSF51735">
    <property type="entry name" value="NAD(P)-binding Rossmann-fold domains"/>
    <property type="match status" value="1"/>
</dbReference>
<dbReference type="SMART" id="SM00822">
    <property type="entry name" value="PKS_KR"/>
    <property type="match status" value="1"/>
</dbReference>
<accession>A0A072P7U6</accession>
<evidence type="ECO:0000256" key="1">
    <source>
        <dbReference type="ARBA" id="ARBA00006484"/>
    </source>
</evidence>
<dbReference type="AlphaFoldDB" id="A0A072P7U6"/>
<dbReference type="PANTHER" id="PTHR43180">
    <property type="entry name" value="3-OXOACYL-(ACYL-CARRIER-PROTEIN) REDUCTASE (AFU_ORTHOLOGUE AFUA_6G11210)"/>
    <property type="match status" value="1"/>
</dbReference>
<dbReference type="Pfam" id="PF00106">
    <property type="entry name" value="adh_short"/>
    <property type="match status" value="1"/>
</dbReference>
<evidence type="ECO:0000259" key="4">
    <source>
        <dbReference type="SMART" id="SM00822"/>
    </source>
</evidence>
<keyword evidence="6" id="KW-1185">Reference proteome</keyword>
<dbReference type="PRINTS" id="PR00080">
    <property type="entry name" value="SDRFAMILY"/>
</dbReference>
<dbReference type="HOGENOM" id="CLU_010194_13_1_1"/>
<dbReference type="STRING" id="1182545.A0A072P7U6"/>
<proteinExistence type="inferred from homology"/>
<reference evidence="5 6" key="1">
    <citation type="submission" date="2013-03" db="EMBL/GenBank/DDBJ databases">
        <title>The Genome Sequence of Exophiala aquamarina CBS 119918.</title>
        <authorList>
            <consortium name="The Broad Institute Genomics Platform"/>
            <person name="Cuomo C."/>
            <person name="de Hoog S."/>
            <person name="Gorbushina A."/>
            <person name="Walker B."/>
            <person name="Young S.K."/>
            <person name="Zeng Q."/>
            <person name="Gargeya S."/>
            <person name="Fitzgerald M."/>
            <person name="Haas B."/>
            <person name="Abouelleil A."/>
            <person name="Allen A.W."/>
            <person name="Alvarado L."/>
            <person name="Arachchi H.M."/>
            <person name="Berlin A.M."/>
            <person name="Chapman S.B."/>
            <person name="Gainer-Dewar J."/>
            <person name="Goldberg J."/>
            <person name="Griggs A."/>
            <person name="Gujja S."/>
            <person name="Hansen M."/>
            <person name="Howarth C."/>
            <person name="Imamovic A."/>
            <person name="Ireland A."/>
            <person name="Larimer J."/>
            <person name="McCowan C."/>
            <person name="Murphy C."/>
            <person name="Pearson M."/>
            <person name="Poon T.W."/>
            <person name="Priest M."/>
            <person name="Roberts A."/>
            <person name="Saif S."/>
            <person name="Shea T."/>
            <person name="Sisk P."/>
            <person name="Sykes S."/>
            <person name="Wortman J."/>
            <person name="Nusbaum C."/>
            <person name="Birren B."/>
        </authorList>
    </citation>
    <scope>NUCLEOTIDE SEQUENCE [LARGE SCALE GENOMIC DNA]</scope>
    <source>
        <strain evidence="5 6">CBS 119918</strain>
    </source>
</reference>
<evidence type="ECO:0000256" key="2">
    <source>
        <dbReference type="ARBA" id="ARBA00023002"/>
    </source>
</evidence>
<dbReference type="Gene3D" id="3.40.50.720">
    <property type="entry name" value="NAD(P)-binding Rossmann-like Domain"/>
    <property type="match status" value="1"/>
</dbReference>
<protein>
    <recommendedName>
        <fullName evidence="4">Ketoreductase domain-containing protein</fullName>
    </recommendedName>
</protein>
<dbReference type="RefSeq" id="XP_013258521.1">
    <property type="nucleotide sequence ID" value="XM_013403067.1"/>
</dbReference>
<dbReference type="PRINTS" id="PR00081">
    <property type="entry name" value="GDHRDH"/>
</dbReference>
<dbReference type="InterPro" id="IPR036291">
    <property type="entry name" value="NAD(P)-bd_dom_sf"/>
</dbReference>
<dbReference type="EMBL" id="AMGV01000006">
    <property type="protein sequence ID" value="KEF55931.1"/>
    <property type="molecule type" value="Genomic_DNA"/>
</dbReference>
<dbReference type="VEuPathDB" id="FungiDB:A1O9_07511"/>
<dbReference type="InterPro" id="IPR002347">
    <property type="entry name" value="SDR_fam"/>
</dbReference>
<evidence type="ECO:0000313" key="5">
    <source>
        <dbReference type="EMBL" id="KEF55931.1"/>
    </source>
</evidence>
<feature type="domain" description="Ketoreductase" evidence="4">
    <location>
        <begin position="12"/>
        <end position="208"/>
    </location>
</feature>
<evidence type="ECO:0000313" key="6">
    <source>
        <dbReference type="Proteomes" id="UP000027920"/>
    </source>
</evidence>
<dbReference type="GO" id="GO:0016491">
    <property type="term" value="F:oxidoreductase activity"/>
    <property type="evidence" value="ECO:0007669"/>
    <property type="project" value="UniProtKB-KW"/>
</dbReference>
<evidence type="ECO:0000256" key="3">
    <source>
        <dbReference type="RuleBase" id="RU000363"/>
    </source>
</evidence>
<gene>
    <name evidence="5" type="ORF">A1O9_07511</name>
</gene>
<comment type="similarity">
    <text evidence="1 3">Belongs to the short-chain dehydrogenases/reductases (SDR) family.</text>
</comment>
<keyword evidence="2" id="KW-0560">Oxidoreductase</keyword>
<organism evidence="5 6">
    <name type="scientific">Exophiala aquamarina CBS 119918</name>
    <dbReference type="NCBI Taxonomy" id="1182545"/>
    <lineage>
        <taxon>Eukaryota</taxon>
        <taxon>Fungi</taxon>
        <taxon>Dikarya</taxon>
        <taxon>Ascomycota</taxon>
        <taxon>Pezizomycotina</taxon>
        <taxon>Eurotiomycetes</taxon>
        <taxon>Chaetothyriomycetidae</taxon>
        <taxon>Chaetothyriales</taxon>
        <taxon>Herpotrichiellaceae</taxon>
        <taxon>Exophiala</taxon>
    </lineage>
</organism>
<dbReference type="PANTHER" id="PTHR43180:SF63">
    <property type="entry name" value="DEHYDROGENASE_REDUCTASE FAMILY PROTEIN, PUTATIVE (AFU_ORTHOLOGUE AFUA_6G03520)-RELATED"/>
    <property type="match status" value="1"/>
</dbReference>
<sequence length="306" mass="32149">MATPIPLDLTGKTALITGGSNGIGAAMVQAYARLNASIVIADLPSTSSSAKKVIDSLKHPARAIFVPVDITDWSSMVGLFKTAISRFGTVDIVVANAGVMETKPFFDFEVDEATGDLREDAGVTRVLDINLKGTMNTPSTAQTSKQTASLRAQQTRGSIVLISSTSGFFGGTSVVSYCASKHGVIGLLRASQAAARRFGIQVNGVAPFITPTFITEAYSGKYRRRGLPLNTPENVADVVVGTSLALGAEQASGMCFLVAGGTTREVEGPRNAAVASYMGEYVKLALDQAREFFEDLGGYPLPQARV</sequence>
<name>A0A072P7U6_9EURO</name>
<dbReference type="GeneID" id="25282425"/>
<dbReference type="Proteomes" id="UP000027920">
    <property type="component" value="Unassembled WGS sequence"/>
</dbReference>
<dbReference type="InterPro" id="IPR057326">
    <property type="entry name" value="KR_dom"/>
</dbReference>